<dbReference type="GO" id="GO:0003677">
    <property type="term" value="F:DNA binding"/>
    <property type="evidence" value="ECO:0007669"/>
    <property type="project" value="InterPro"/>
</dbReference>
<evidence type="ECO:0000313" key="2">
    <source>
        <dbReference type="EMBL" id="CEG55942.1"/>
    </source>
</evidence>
<sequence length="82" mass="9293">MSTKRNDTLNALEATKDIWNEMTFGGLVRSLRMSDEITQIELANRVGVSKQFLSDVEHNRKDVGIALQKKYLMLLVILSSPL</sequence>
<dbReference type="KEGG" id="lfa:LFA_0484"/>
<proteinExistence type="predicted"/>
<dbReference type="AlphaFoldDB" id="A0A098G0B2"/>
<dbReference type="HOGENOM" id="CLU_2554076_0_0_6"/>
<reference evidence="3" key="1">
    <citation type="submission" date="2014-09" db="EMBL/GenBank/DDBJ databases">
        <authorList>
            <person name="Gomez-Valero L."/>
        </authorList>
    </citation>
    <scope>NUCLEOTIDE SEQUENCE [LARGE SCALE GENOMIC DNA]</scope>
    <source>
        <strain evidence="3">ATCC700992</strain>
    </source>
</reference>
<dbReference type="Proteomes" id="UP000032430">
    <property type="component" value="Chromosome I"/>
</dbReference>
<keyword evidence="3" id="KW-1185">Reference proteome</keyword>
<dbReference type="EMBL" id="LN614827">
    <property type="protein sequence ID" value="CEG55942.1"/>
    <property type="molecule type" value="Genomic_DNA"/>
</dbReference>
<protein>
    <recommendedName>
        <fullName evidence="1">HTH cro/C1-type domain-containing protein</fullName>
    </recommendedName>
</protein>
<dbReference type="STRING" id="1212491.LFA_0484"/>
<accession>A0A098G0B2</accession>
<dbReference type="CDD" id="cd00093">
    <property type="entry name" value="HTH_XRE"/>
    <property type="match status" value="1"/>
</dbReference>
<name>A0A098G0B2_9GAMM</name>
<dbReference type="RefSeq" id="WP_231865887.1">
    <property type="nucleotide sequence ID" value="NZ_LN614827.1"/>
</dbReference>
<dbReference type="PROSITE" id="PS50943">
    <property type="entry name" value="HTH_CROC1"/>
    <property type="match status" value="1"/>
</dbReference>
<evidence type="ECO:0000313" key="3">
    <source>
        <dbReference type="Proteomes" id="UP000032430"/>
    </source>
</evidence>
<dbReference type="InterPro" id="IPR010982">
    <property type="entry name" value="Lambda_DNA-bd_dom_sf"/>
</dbReference>
<feature type="domain" description="HTH cro/C1-type" evidence="1">
    <location>
        <begin position="28"/>
        <end position="82"/>
    </location>
</feature>
<dbReference type="InterPro" id="IPR001387">
    <property type="entry name" value="Cro/C1-type_HTH"/>
</dbReference>
<dbReference type="SUPFAM" id="SSF47413">
    <property type="entry name" value="lambda repressor-like DNA-binding domains"/>
    <property type="match status" value="1"/>
</dbReference>
<dbReference type="Gene3D" id="1.10.260.40">
    <property type="entry name" value="lambda repressor-like DNA-binding domains"/>
    <property type="match status" value="1"/>
</dbReference>
<organism evidence="2 3">
    <name type="scientific">Legionella fallonii LLAP-10</name>
    <dbReference type="NCBI Taxonomy" id="1212491"/>
    <lineage>
        <taxon>Bacteria</taxon>
        <taxon>Pseudomonadati</taxon>
        <taxon>Pseudomonadota</taxon>
        <taxon>Gammaproteobacteria</taxon>
        <taxon>Legionellales</taxon>
        <taxon>Legionellaceae</taxon>
        <taxon>Legionella</taxon>
    </lineage>
</organism>
<gene>
    <name evidence="2" type="ORF">LFA_0484</name>
</gene>
<evidence type="ECO:0000259" key="1">
    <source>
        <dbReference type="PROSITE" id="PS50943"/>
    </source>
</evidence>